<evidence type="ECO:0000313" key="7">
    <source>
        <dbReference type="EMBL" id="KPJ69500.1"/>
    </source>
</evidence>
<evidence type="ECO:0000256" key="3">
    <source>
        <dbReference type="ARBA" id="ARBA00022692"/>
    </source>
</evidence>
<dbReference type="GO" id="GO:0005886">
    <property type="term" value="C:plasma membrane"/>
    <property type="evidence" value="ECO:0007669"/>
    <property type="project" value="UniProtKB-SubCell"/>
</dbReference>
<dbReference type="InterPro" id="IPR037185">
    <property type="entry name" value="EmrE-like"/>
</dbReference>
<dbReference type="Gene3D" id="1.10.3730.20">
    <property type="match status" value="1"/>
</dbReference>
<accession>A0A0S7Y5U9</accession>
<protein>
    <recommendedName>
        <fullName evidence="9">EamA domain-containing protein</fullName>
    </recommendedName>
</protein>
<evidence type="ECO:0008006" key="9">
    <source>
        <dbReference type="Google" id="ProtNLM"/>
    </source>
</evidence>
<organism evidence="7 8">
    <name type="scientific">candidate division WOR-1 bacterium DG_54_3</name>
    <dbReference type="NCBI Taxonomy" id="1703775"/>
    <lineage>
        <taxon>Bacteria</taxon>
        <taxon>Bacillati</taxon>
        <taxon>Saganbacteria</taxon>
    </lineage>
</organism>
<dbReference type="SUPFAM" id="SSF103481">
    <property type="entry name" value="Multidrug resistance efflux transporter EmrE"/>
    <property type="match status" value="1"/>
</dbReference>
<proteinExistence type="predicted"/>
<dbReference type="Proteomes" id="UP000051861">
    <property type="component" value="Unassembled WGS sequence"/>
</dbReference>
<gene>
    <name evidence="7" type="ORF">AMJ44_03640</name>
</gene>
<reference evidence="7 8" key="1">
    <citation type="journal article" date="2015" name="Microbiome">
        <title>Genomic resolution of linkages in carbon, nitrogen, and sulfur cycling among widespread estuary sediment bacteria.</title>
        <authorList>
            <person name="Baker B.J."/>
            <person name="Lazar C.S."/>
            <person name="Teske A.P."/>
            <person name="Dick G.J."/>
        </authorList>
    </citation>
    <scope>NUCLEOTIDE SEQUENCE [LARGE SCALE GENOMIC DNA]</scope>
    <source>
        <strain evidence="7">DG_54_3</strain>
    </source>
</reference>
<evidence type="ECO:0000256" key="1">
    <source>
        <dbReference type="ARBA" id="ARBA00004651"/>
    </source>
</evidence>
<evidence type="ECO:0000256" key="6">
    <source>
        <dbReference type="SAM" id="Phobius"/>
    </source>
</evidence>
<dbReference type="PANTHER" id="PTHR30561">
    <property type="entry name" value="SMR FAMILY PROTON-DEPENDENT DRUG EFFLUX TRANSPORTER SUGE"/>
    <property type="match status" value="1"/>
</dbReference>
<name>A0A0S7Y5U9_UNCSA</name>
<evidence type="ECO:0000256" key="5">
    <source>
        <dbReference type="ARBA" id="ARBA00023136"/>
    </source>
</evidence>
<evidence type="ECO:0000313" key="8">
    <source>
        <dbReference type="Proteomes" id="UP000051861"/>
    </source>
</evidence>
<keyword evidence="5 6" id="KW-0472">Membrane</keyword>
<dbReference type="AlphaFoldDB" id="A0A0S7Y5U9"/>
<keyword evidence="2" id="KW-1003">Cell membrane</keyword>
<dbReference type="InterPro" id="IPR000390">
    <property type="entry name" value="Small_drug/metabolite_transptr"/>
</dbReference>
<keyword evidence="4 6" id="KW-1133">Transmembrane helix</keyword>
<comment type="subcellular location">
    <subcellularLocation>
        <location evidence="1">Cell membrane</location>
        <topology evidence="1">Multi-pass membrane protein</topology>
    </subcellularLocation>
</comment>
<dbReference type="PANTHER" id="PTHR30561:SF9">
    <property type="entry name" value="4-AMINO-4-DEOXY-L-ARABINOSE-PHOSPHOUNDECAPRENOL FLIPPASE SUBUNIT ARNF-RELATED"/>
    <property type="match status" value="1"/>
</dbReference>
<feature type="transmembrane region" description="Helical" evidence="6">
    <location>
        <begin position="78"/>
        <end position="98"/>
    </location>
</feature>
<comment type="caution">
    <text evidence="7">The sequence shown here is derived from an EMBL/GenBank/DDBJ whole genome shotgun (WGS) entry which is preliminary data.</text>
</comment>
<feature type="transmembrane region" description="Helical" evidence="6">
    <location>
        <begin position="51"/>
        <end position="71"/>
    </location>
</feature>
<feature type="transmembrane region" description="Helical" evidence="6">
    <location>
        <begin position="104"/>
        <end position="122"/>
    </location>
</feature>
<evidence type="ECO:0000256" key="4">
    <source>
        <dbReference type="ARBA" id="ARBA00022989"/>
    </source>
</evidence>
<keyword evidence="3 6" id="KW-0812">Transmembrane</keyword>
<dbReference type="GO" id="GO:0022857">
    <property type="term" value="F:transmembrane transporter activity"/>
    <property type="evidence" value="ECO:0007669"/>
    <property type="project" value="InterPro"/>
</dbReference>
<dbReference type="EMBL" id="LIZX01000023">
    <property type="protein sequence ID" value="KPJ69500.1"/>
    <property type="molecule type" value="Genomic_DNA"/>
</dbReference>
<sequence>MKNLLLWILFYTLVLAFSQILLKLGVSQVGGFIIKDSKDLFFLTLQIIKNPLIILGIILMASSFFLWIYILSWFKLGLVFPLTALVYVFVALMSYFLLGEKLSALNYFGIILIATGIFFLLYK</sequence>
<evidence type="ECO:0000256" key="2">
    <source>
        <dbReference type="ARBA" id="ARBA00022475"/>
    </source>
</evidence>